<gene>
    <name evidence="2" type="ORF">DBRI1063_LOCUS14992</name>
</gene>
<feature type="compositionally biased region" description="Basic and acidic residues" evidence="1">
    <location>
        <begin position="69"/>
        <end position="78"/>
    </location>
</feature>
<accession>A0A7S2EIY5</accession>
<dbReference type="EMBL" id="HBGN01023496">
    <property type="protein sequence ID" value="CAD9337875.1"/>
    <property type="molecule type" value="Transcribed_RNA"/>
</dbReference>
<proteinExistence type="predicted"/>
<evidence type="ECO:0000256" key="1">
    <source>
        <dbReference type="SAM" id="MobiDB-lite"/>
    </source>
</evidence>
<reference evidence="2" key="1">
    <citation type="submission" date="2021-01" db="EMBL/GenBank/DDBJ databases">
        <authorList>
            <person name="Corre E."/>
            <person name="Pelletier E."/>
            <person name="Niang G."/>
            <person name="Scheremetjew M."/>
            <person name="Finn R."/>
            <person name="Kale V."/>
            <person name="Holt S."/>
            <person name="Cochrane G."/>
            <person name="Meng A."/>
            <person name="Brown T."/>
            <person name="Cohen L."/>
        </authorList>
    </citation>
    <scope>NUCLEOTIDE SEQUENCE</scope>
    <source>
        <strain evidence="2">Pop2</strain>
    </source>
</reference>
<dbReference type="AlphaFoldDB" id="A0A7S2EIY5"/>
<feature type="compositionally biased region" description="Basic and acidic residues" evidence="1">
    <location>
        <begin position="1"/>
        <end position="33"/>
    </location>
</feature>
<protein>
    <submittedName>
        <fullName evidence="2">Uncharacterized protein</fullName>
    </submittedName>
</protein>
<feature type="region of interest" description="Disordered" evidence="1">
    <location>
        <begin position="243"/>
        <end position="280"/>
    </location>
</feature>
<sequence length="280" mass="31966">MEEFAEKIEREKVEREKVERDKQQKEVKDKEAHPVNLPNSGKKTIHDGEEDSESAPSSTQKNRRRTTRSSRDDNKETTRVISRVNKGCANDAIDDLNMNLSKKRRFDPQLNAGEKDGLDEEKYSVKKSAVNPNAPYDNWFSHITSEQHSGTSPSIGFNENVPFSTHIDENINAGVQNANGGQWGGHQDQQNHQHFRYFTANNNNMTTGVHGYGYQQHNNAESHYNEAQGNDATIRPNHDPQHLHFNFGSNGGSRDNGDYSFQHQNHDNWSHYTGHTYPHE</sequence>
<feature type="region of interest" description="Disordered" evidence="1">
    <location>
        <begin position="1"/>
        <end position="83"/>
    </location>
</feature>
<evidence type="ECO:0000313" key="2">
    <source>
        <dbReference type="EMBL" id="CAD9337875.1"/>
    </source>
</evidence>
<name>A0A7S2EIY5_9STRA</name>
<organism evidence="2">
    <name type="scientific">Ditylum brightwellii</name>
    <dbReference type="NCBI Taxonomy" id="49249"/>
    <lineage>
        <taxon>Eukaryota</taxon>
        <taxon>Sar</taxon>
        <taxon>Stramenopiles</taxon>
        <taxon>Ochrophyta</taxon>
        <taxon>Bacillariophyta</taxon>
        <taxon>Mediophyceae</taxon>
        <taxon>Lithodesmiophycidae</taxon>
        <taxon>Lithodesmiales</taxon>
        <taxon>Lithodesmiaceae</taxon>
        <taxon>Ditylum</taxon>
    </lineage>
</organism>